<dbReference type="STRING" id="36166.T1GC26"/>
<reference evidence="3" key="1">
    <citation type="submission" date="2013-02" db="EMBL/GenBank/DDBJ databases">
        <authorList>
            <person name="Hughes D."/>
        </authorList>
    </citation>
    <scope>NUCLEOTIDE SEQUENCE</scope>
    <source>
        <strain>Durham</strain>
        <strain evidence="3">NC isolate 2 -- Noor lab</strain>
    </source>
</reference>
<proteinExistence type="predicted"/>
<reference evidence="2" key="2">
    <citation type="submission" date="2015-06" db="UniProtKB">
        <authorList>
            <consortium name="EnsemblMetazoa"/>
        </authorList>
    </citation>
    <scope>IDENTIFICATION</scope>
</reference>
<sequence>MDNIPRTHEDIEAQIRDIQTKKKEIQKTQSDQGVSLLDKGGFFDTDLYDDGAGKDKYEGYNTSIATNDEMEEDEDEGLPVPQKRTSYTAPKSVMKEVAKIPSLWKVGEEKEGKR</sequence>
<feature type="compositionally biased region" description="Acidic residues" evidence="1">
    <location>
        <begin position="68"/>
        <end position="77"/>
    </location>
</feature>
<feature type="region of interest" description="Disordered" evidence="1">
    <location>
        <begin position="67"/>
        <end position="87"/>
    </location>
</feature>
<dbReference type="AlphaFoldDB" id="T1GC26"/>
<accession>T1GC26</accession>
<evidence type="ECO:0000313" key="3">
    <source>
        <dbReference type="Proteomes" id="UP000015102"/>
    </source>
</evidence>
<dbReference type="EMBL" id="CAQQ02187740">
    <property type="status" value="NOT_ANNOTATED_CDS"/>
    <property type="molecule type" value="Genomic_DNA"/>
</dbReference>
<dbReference type="EnsemblMetazoa" id="MESCA000822-RA">
    <property type="protein sequence ID" value="MESCA000822-PA"/>
    <property type="gene ID" value="MESCA000822"/>
</dbReference>
<keyword evidence="3" id="KW-1185">Reference proteome</keyword>
<dbReference type="Proteomes" id="UP000015102">
    <property type="component" value="Unassembled WGS sequence"/>
</dbReference>
<dbReference type="HOGENOM" id="CLU_2123895_0_0_1"/>
<name>T1GC26_MEGSC</name>
<organism evidence="2 3">
    <name type="scientific">Megaselia scalaris</name>
    <name type="common">Humpbacked fly</name>
    <name type="synonym">Phora scalaris</name>
    <dbReference type="NCBI Taxonomy" id="36166"/>
    <lineage>
        <taxon>Eukaryota</taxon>
        <taxon>Metazoa</taxon>
        <taxon>Ecdysozoa</taxon>
        <taxon>Arthropoda</taxon>
        <taxon>Hexapoda</taxon>
        <taxon>Insecta</taxon>
        <taxon>Pterygota</taxon>
        <taxon>Neoptera</taxon>
        <taxon>Endopterygota</taxon>
        <taxon>Diptera</taxon>
        <taxon>Brachycera</taxon>
        <taxon>Muscomorpha</taxon>
        <taxon>Platypezoidea</taxon>
        <taxon>Phoridae</taxon>
        <taxon>Megaseliini</taxon>
        <taxon>Megaselia</taxon>
    </lineage>
</organism>
<evidence type="ECO:0000313" key="2">
    <source>
        <dbReference type="EnsemblMetazoa" id="MESCA000822-PA"/>
    </source>
</evidence>
<evidence type="ECO:0000256" key="1">
    <source>
        <dbReference type="SAM" id="MobiDB-lite"/>
    </source>
</evidence>
<protein>
    <submittedName>
        <fullName evidence="2">Uncharacterized protein</fullName>
    </submittedName>
</protein>